<evidence type="ECO:0000256" key="2">
    <source>
        <dbReference type="ARBA" id="ARBA00022419"/>
    </source>
</evidence>
<reference evidence="3" key="1">
    <citation type="submission" date="2020-01" db="EMBL/GenBank/DDBJ databases">
        <title>Insect and environment-associated Actinomycetes.</title>
        <authorList>
            <person name="Currrie C."/>
            <person name="Chevrette M."/>
            <person name="Carlson C."/>
            <person name="Stubbendieck R."/>
            <person name="Wendt-Pienkowski E."/>
        </authorList>
    </citation>
    <scope>NUCLEOTIDE SEQUENCE</scope>
    <source>
        <strain evidence="3">SID7499</strain>
    </source>
</reference>
<comment type="function">
    <text evidence="1">Forms oxaloacetate, a four-carbon dicarboxylic acid source for the tricarboxylic acid cycle.</text>
</comment>
<dbReference type="SUPFAM" id="SSF51621">
    <property type="entry name" value="Phosphoenolpyruvate/pyruvate domain"/>
    <property type="match status" value="1"/>
</dbReference>
<protein>
    <recommendedName>
        <fullName evidence="2">Phosphoenolpyruvate carboxylase</fullName>
    </recommendedName>
</protein>
<accession>A0A6G3XAN1</accession>
<proteinExistence type="predicted"/>
<feature type="non-terminal residue" evidence="3">
    <location>
        <position position="1"/>
    </location>
</feature>
<evidence type="ECO:0000313" key="3">
    <source>
        <dbReference type="EMBL" id="NEE14692.1"/>
    </source>
</evidence>
<name>A0A6G3XAN1_9ACTN</name>
<dbReference type="GO" id="GO:0006099">
    <property type="term" value="P:tricarboxylic acid cycle"/>
    <property type="evidence" value="ECO:0007669"/>
    <property type="project" value="InterPro"/>
</dbReference>
<dbReference type="Gene3D" id="1.20.1440.90">
    <property type="entry name" value="Phosphoenolpyruvate/pyruvate domain"/>
    <property type="match status" value="1"/>
</dbReference>
<keyword evidence="3" id="KW-0670">Pyruvate</keyword>
<dbReference type="AlphaFoldDB" id="A0A6G3XAN1"/>
<dbReference type="InterPro" id="IPR021135">
    <property type="entry name" value="PEP_COase"/>
</dbReference>
<dbReference type="GO" id="GO:0015977">
    <property type="term" value="P:carbon fixation"/>
    <property type="evidence" value="ECO:0007669"/>
    <property type="project" value="InterPro"/>
</dbReference>
<comment type="caution">
    <text evidence="3">The sequence shown here is derived from an EMBL/GenBank/DDBJ whole genome shotgun (WGS) entry which is preliminary data.</text>
</comment>
<gene>
    <name evidence="3" type="ORF">G3M58_50525</name>
</gene>
<sequence>LILQHEHGITDALEMIDHLRGLLSNSIRYAGATEELLSSLQADLERLPGISPRYKRLNAEEPYRLKATCIRQKLVNTRERLAEGTP</sequence>
<dbReference type="EMBL" id="JAAGMN010005263">
    <property type="protein sequence ID" value="NEE14692.1"/>
    <property type="molecule type" value="Genomic_DNA"/>
</dbReference>
<organism evidence="3">
    <name type="scientific">Streptomyces sp. SID7499</name>
    <dbReference type="NCBI Taxonomy" id="2706086"/>
    <lineage>
        <taxon>Bacteria</taxon>
        <taxon>Bacillati</taxon>
        <taxon>Actinomycetota</taxon>
        <taxon>Actinomycetes</taxon>
        <taxon>Kitasatosporales</taxon>
        <taxon>Streptomycetaceae</taxon>
        <taxon>Streptomyces</taxon>
    </lineage>
</organism>
<dbReference type="GO" id="GO:0008964">
    <property type="term" value="F:phosphoenolpyruvate carboxylase activity"/>
    <property type="evidence" value="ECO:0007669"/>
    <property type="project" value="InterPro"/>
</dbReference>
<evidence type="ECO:0000256" key="1">
    <source>
        <dbReference type="ARBA" id="ARBA00003670"/>
    </source>
</evidence>
<dbReference type="InterPro" id="IPR015813">
    <property type="entry name" value="Pyrv/PenolPyrv_kinase-like_dom"/>
</dbReference>
<feature type="non-terminal residue" evidence="3">
    <location>
        <position position="86"/>
    </location>
</feature>
<dbReference type="Pfam" id="PF00311">
    <property type="entry name" value="PEPcase"/>
    <property type="match status" value="1"/>
</dbReference>